<comment type="caution">
    <text evidence="2">The sequence shown here is derived from an EMBL/GenBank/DDBJ whole genome shotgun (WGS) entry which is preliminary data.</text>
</comment>
<evidence type="ECO:0000313" key="2">
    <source>
        <dbReference type="EMBL" id="GIY55538.1"/>
    </source>
</evidence>
<name>A0AAV4UCQ6_CAEEX</name>
<evidence type="ECO:0000313" key="3">
    <source>
        <dbReference type="Proteomes" id="UP001054945"/>
    </source>
</evidence>
<organism evidence="2 3">
    <name type="scientific">Caerostris extrusa</name>
    <name type="common">Bark spider</name>
    <name type="synonym">Caerostris bankana</name>
    <dbReference type="NCBI Taxonomy" id="172846"/>
    <lineage>
        <taxon>Eukaryota</taxon>
        <taxon>Metazoa</taxon>
        <taxon>Ecdysozoa</taxon>
        <taxon>Arthropoda</taxon>
        <taxon>Chelicerata</taxon>
        <taxon>Arachnida</taxon>
        <taxon>Araneae</taxon>
        <taxon>Araneomorphae</taxon>
        <taxon>Entelegynae</taxon>
        <taxon>Araneoidea</taxon>
        <taxon>Araneidae</taxon>
        <taxon>Caerostris</taxon>
    </lineage>
</organism>
<keyword evidence="3" id="KW-1185">Reference proteome</keyword>
<accession>A0AAV4UCQ6</accession>
<proteinExistence type="predicted"/>
<feature type="compositionally biased region" description="Polar residues" evidence="1">
    <location>
        <begin position="8"/>
        <end position="20"/>
    </location>
</feature>
<sequence>MWGPFSRPTLSGRSSLQSTPTPSLFDPMLLEIDASPNFLRGLLNKGLRNLPLKSHPLFLSYFLSKTQPRRHAENFSGKTSNPEDFCVVSRPGTDFSLLCGGLSLILLCRDGLCNPPPPHPLSVRSDAFRERGDAPTNFLLRTSGEAQVAGVA</sequence>
<gene>
    <name evidence="2" type="ORF">CEXT_15891</name>
</gene>
<protein>
    <submittedName>
        <fullName evidence="2">Uncharacterized protein</fullName>
    </submittedName>
</protein>
<dbReference type="Proteomes" id="UP001054945">
    <property type="component" value="Unassembled WGS sequence"/>
</dbReference>
<dbReference type="AlphaFoldDB" id="A0AAV4UCQ6"/>
<reference evidence="2 3" key="1">
    <citation type="submission" date="2021-06" db="EMBL/GenBank/DDBJ databases">
        <title>Caerostris extrusa draft genome.</title>
        <authorList>
            <person name="Kono N."/>
            <person name="Arakawa K."/>
        </authorList>
    </citation>
    <scope>NUCLEOTIDE SEQUENCE [LARGE SCALE GENOMIC DNA]</scope>
</reference>
<feature type="region of interest" description="Disordered" evidence="1">
    <location>
        <begin position="1"/>
        <end position="20"/>
    </location>
</feature>
<dbReference type="EMBL" id="BPLR01012651">
    <property type="protein sequence ID" value="GIY55538.1"/>
    <property type="molecule type" value="Genomic_DNA"/>
</dbReference>
<evidence type="ECO:0000256" key="1">
    <source>
        <dbReference type="SAM" id="MobiDB-lite"/>
    </source>
</evidence>